<dbReference type="Gene3D" id="3.40.50.1820">
    <property type="entry name" value="alpha/beta hydrolase"/>
    <property type="match status" value="1"/>
</dbReference>
<dbReference type="AlphaFoldDB" id="A0A5B0EEQ3"/>
<dbReference type="RefSeq" id="WP_149619846.1">
    <property type="nucleotide sequence ID" value="NZ_VOBL01000011.1"/>
</dbReference>
<dbReference type="Gene3D" id="2.120.10.30">
    <property type="entry name" value="TolB, C-terminal domain"/>
    <property type="match status" value="1"/>
</dbReference>
<dbReference type="InterPro" id="IPR001375">
    <property type="entry name" value="Peptidase_S9_cat"/>
</dbReference>
<reference evidence="2 3" key="1">
    <citation type="submission" date="2019-07" db="EMBL/GenBank/DDBJ databases">
        <title>Analysis of the biochemical properties, biological activity and biotechnological potential of siderophores and biosurfactants produced by Antarctic psychrotolerant bacteria.</title>
        <authorList>
            <person name="Styczynski M."/>
            <person name="Krucon T."/>
            <person name="Decewicz P."/>
            <person name="Dziewit L."/>
        </authorList>
    </citation>
    <scope>NUCLEOTIDE SEQUENCE [LARGE SCALE GENOMIC DNA]</scope>
    <source>
        <strain evidence="2 3">ANT_H27</strain>
    </source>
</reference>
<dbReference type="PANTHER" id="PTHR43056">
    <property type="entry name" value="PEPTIDASE S9 PROLYL OLIGOPEPTIDASE"/>
    <property type="match status" value="1"/>
</dbReference>
<dbReference type="SUPFAM" id="SSF82171">
    <property type="entry name" value="DPP6 N-terminal domain-like"/>
    <property type="match status" value="1"/>
</dbReference>
<dbReference type="Proteomes" id="UP000323856">
    <property type="component" value="Unassembled WGS sequence"/>
</dbReference>
<dbReference type="GO" id="GO:0008236">
    <property type="term" value="F:serine-type peptidase activity"/>
    <property type="evidence" value="ECO:0007669"/>
    <property type="project" value="InterPro"/>
</dbReference>
<dbReference type="Pfam" id="PF00326">
    <property type="entry name" value="Peptidase_S9"/>
    <property type="match status" value="1"/>
</dbReference>
<dbReference type="GO" id="GO:0006508">
    <property type="term" value="P:proteolysis"/>
    <property type="evidence" value="ECO:0007669"/>
    <property type="project" value="InterPro"/>
</dbReference>
<dbReference type="EMBL" id="VOBL01000011">
    <property type="protein sequence ID" value="KAA0976271.1"/>
    <property type="molecule type" value="Genomic_DNA"/>
</dbReference>
<name>A0A5B0EEQ3_9MICC</name>
<dbReference type="InterPro" id="IPR029058">
    <property type="entry name" value="AB_hydrolase_fold"/>
</dbReference>
<evidence type="ECO:0000313" key="3">
    <source>
        <dbReference type="Proteomes" id="UP000323856"/>
    </source>
</evidence>
<evidence type="ECO:0000259" key="1">
    <source>
        <dbReference type="Pfam" id="PF00326"/>
    </source>
</evidence>
<feature type="domain" description="Peptidase S9 prolyl oligopeptidase catalytic" evidence="1">
    <location>
        <begin position="436"/>
        <end position="642"/>
    </location>
</feature>
<accession>A0A5B0EEQ3</accession>
<evidence type="ECO:0000313" key="2">
    <source>
        <dbReference type="EMBL" id="KAA0976271.1"/>
    </source>
</evidence>
<dbReference type="InterPro" id="IPR050585">
    <property type="entry name" value="Xaa-Pro_dipeptidyl-ppase/CocE"/>
</dbReference>
<dbReference type="OrthoDB" id="128799at2"/>
<organism evidence="2 3">
    <name type="scientific">Paeniglutamicibacter gangotriensis</name>
    <dbReference type="NCBI Taxonomy" id="254787"/>
    <lineage>
        <taxon>Bacteria</taxon>
        <taxon>Bacillati</taxon>
        <taxon>Actinomycetota</taxon>
        <taxon>Actinomycetes</taxon>
        <taxon>Micrococcales</taxon>
        <taxon>Micrococcaceae</taxon>
        <taxon>Paeniglutamicibacter</taxon>
    </lineage>
</organism>
<proteinExistence type="predicted"/>
<dbReference type="PANTHER" id="PTHR43056:SF5">
    <property type="entry name" value="PEPTIDASE S9 PROLYL OLIGOPEPTIDASE CATALYTIC DOMAIN-CONTAINING PROTEIN"/>
    <property type="match status" value="1"/>
</dbReference>
<comment type="caution">
    <text evidence="2">The sequence shown here is derived from an EMBL/GenBank/DDBJ whole genome shotgun (WGS) entry which is preliminary data.</text>
</comment>
<gene>
    <name evidence="2" type="ORF">FQ154_11805</name>
</gene>
<protein>
    <submittedName>
        <fullName evidence="2">S9 family peptidase</fullName>
    </submittedName>
</protein>
<sequence length="653" mass="69944">MNTRLPYGSWPSPITAEHVAAGTTPVGGGAFVGDELWWLEGRPAEGGRMTVLARGIGPDAEPRELVAAPFNIRSRVNEYGGASWAAVATDAGHRLIFVNFADQRLYAVDAEGGTPLPLTPESAGAEQDVQLRFAEIIEGPTPGEVLAICEDHRTDLRRYIAAIPLDGSASNDPTALIEVTASSRFVAAPRLNPSATRISWISWEHPQMPWDGTELHVADLHSLRATEDRVLAGSTTESVLQPEWLDDDRLVFISDASGWWNPYLHNLATGTGRQLCERAEEFAGPLWVVGQRWYLVMDEDTLLLTHGTHGTSLATLDVPSGNLQQLVLPYTRISPSALAGNQLLATATSLVEGDGLRLIDLDTRKTQNISLSLAQLPDPEALPGAEAMEFPTADGSRVFAHVYEPKLGHQKAPAGELPPFVAFVHGGPTSQAFAQLSLSIAYYTSRGIGVVDVNYGGSTGFGRAYRQRLNGQWGVVDVQDTVAVLEGLVAAGMADPQRLAIEGGSAGGWTVLSALTTTTTFSAGISRYGVSDLVGLVRDTHDFESRYMDSLVGPYPAAAELYAQRAPINHVARISCPVLLLQGDQDKVVPPAQSQVVADALAANGIPHAYVLYEGEQHGFRRAETIVNALETSLGFYAAVFGFEADVPVLTLS</sequence>
<dbReference type="SUPFAM" id="SSF53474">
    <property type="entry name" value="alpha/beta-Hydrolases"/>
    <property type="match status" value="1"/>
</dbReference>
<dbReference type="InterPro" id="IPR011042">
    <property type="entry name" value="6-blade_b-propeller_TolB-like"/>
</dbReference>